<accession>A0A5N6KF68</accession>
<name>A0A5N6KF68_MONLA</name>
<keyword evidence="3" id="KW-1185">Reference proteome</keyword>
<dbReference type="AlphaFoldDB" id="A0A5N6KF68"/>
<evidence type="ECO:0000313" key="3">
    <source>
        <dbReference type="Proteomes" id="UP000326757"/>
    </source>
</evidence>
<evidence type="ECO:0000313" key="2">
    <source>
        <dbReference type="EMBL" id="KAB8302231.1"/>
    </source>
</evidence>
<organism evidence="2 3">
    <name type="scientific">Monilinia laxa</name>
    <name type="common">Brown rot fungus</name>
    <name type="synonym">Sclerotinia laxa</name>
    <dbReference type="NCBI Taxonomy" id="61186"/>
    <lineage>
        <taxon>Eukaryota</taxon>
        <taxon>Fungi</taxon>
        <taxon>Dikarya</taxon>
        <taxon>Ascomycota</taxon>
        <taxon>Pezizomycotina</taxon>
        <taxon>Leotiomycetes</taxon>
        <taxon>Helotiales</taxon>
        <taxon>Sclerotiniaceae</taxon>
        <taxon>Monilinia</taxon>
    </lineage>
</organism>
<dbReference type="Proteomes" id="UP000326757">
    <property type="component" value="Unassembled WGS sequence"/>
</dbReference>
<comment type="caution">
    <text evidence="2">The sequence shown here is derived from an EMBL/GenBank/DDBJ whole genome shotgun (WGS) entry which is preliminary data.</text>
</comment>
<feature type="region of interest" description="Disordered" evidence="1">
    <location>
        <begin position="59"/>
        <end position="84"/>
    </location>
</feature>
<dbReference type="EMBL" id="VIGI01000003">
    <property type="protein sequence ID" value="KAB8302231.1"/>
    <property type="molecule type" value="Genomic_DNA"/>
</dbReference>
<protein>
    <submittedName>
        <fullName evidence="2">Uncharacterized protein</fullName>
    </submittedName>
</protein>
<sequence length="100" mass="11729">MSINLPIERMLSRRRNGIVEYQVSAGYRIRIGRQRRGISSSSRALILHREASKAYRMTPRKNRKGKERQQMNAQQSKHEGYEWYERMDGTVQNEMSASIG</sequence>
<proteinExistence type="predicted"/>
<evidence type="ECO:0000256" key="1">
    <source>
        <dbReference type="SAM" id="MobiDB-lite"/>
    </source>
</evidence>
<reference evidence="2 3" key="1">
    <citation type="submission" date="2019-06" db="EMBL/GenBank/DDBJ databases">
        <title>Genome Sequence of the Brown Rot Fungal Pathogen Monilinia laxa.</title>
        <authorList>
            <person name="De Miccolis Angelini R.M."/>
            <person name="Landi L."/>
            <person name="Abate D."/>
            <person name="Pollastro S."/>
            <person name="Romanazzi G."/>
            <person name="Faretra F."/>
        </authorList>
    </citation>
    <scope>NUCLEOTIDE SEQUENCE [LARGE SCALE GENOMIC DNA]</scope>
    <source>
        <strain evidence="2 3">Mlax316</strain>
    </source>
</reference>
<gene>
    <name evidence="2" type="ORF">EYC80_005675</name>
</gene>